<organism evidence="2 3">
    <name type="scientific">Qipengyuania benthica</name>
    <dbReference type="NCBI Taxonomy" id="3067651"/>
    <lineage>
        <taxon>Bacteria</taxon>
        <taxon>Pseudomonadati</taxon>
        <taxon>Pseudomonadota</taxon>
        <taxon>Alphaproteobacteria</taxon>
        <taxon>Sphingomonadales</taxon>
        <taxon>Erythrobacteraceae</taxon>
        <taxon>Qipengyuania</taxon>
    </lineage>
</organism>
<keyword evidence="3" id="KW-1185">Reference proteome</keyword>
<comment type="caution">
    <text evidence="2">The sequence shown here is derived from an EMBL/GenBank/DDBJ whole genome shotgun (WGS) entry which is preliminary data.</text>
</comment>
<evidence type="ECO:0000256" key="1">
    <source>
        <dbReference type="SAM" id="SignalP"/>
    </source>
</evidence>
<dbReference type="Gene3D" id="1.25.40.10">
    <property type="entry name" value="Tetratricopeptide repeat domain"/>
    <property type="match status" value="1"/>
</dbReference>
<proteinExistence type="predicted"/>
<feature type="chain" id="PRO_5045998892" description="Tetratricopeptide repeat protein" evidence="1">
    <location>
        <begin position="27"/>
        <end position="439"/>
    </location>
</feature>
<sequence>MKFHSSSKRSSSLALAFALAAGTVFTGVALESPAHAQKQEKAAKADYSKGFIAAYKPVNENVTSETPDYAAAAAAAPALVAAVETADDRHAAGSILYSIGAKSENDRLMVQGLDLMLASGKVGPEQVGQFHWSSYQLNQRLGDMAAARRGLEGAIAANYTLDAQLTDGSTRTLGADDMHRMIADLYFEAGDYPTGFAYLDEQMNARKAAGQPVPEAWVKHAFVTAYNNDLPEQAREYSIRYVEEYPNKTTWGDAIAVALNGNRYEYPEILDILRLSRRTDTFRDGSMYTEYIEAADPRKFPGEVLAVIDEGYASGMLDRTDPYVIESRAEAERRIETDKNDLPELAADARAGNASLVTVMAAGDTFLSYDRAAEAEEFYTKALAMPGVNTPLVLTRLGIAQLDQGKRAEAEATFEKVQGPREPIADLWAVYSTQQNAGG</sequence>
<evidence type="ECO:0000313" key="3">
    <source>
        <dbReference type="Proteomes" id="UP001235664"/>
    </source>
</evidence>
<accession>A0ABT9H7A0</accession>
<protein>
    <recommendedName>
        <fullName evidence="4">Tetratricopeptide repeat protein</fullName>
    </recommendedName>
</protein>
<name>A0ABT9H7A0_9SPHN</name>
<reference evidence="2 3" key="1">
    <citation type="submission" date="2023-08" db="EMBL/GenBank/DDBJ databases">
        <title>genomic of DY56.</title>
        <authorList>
            <person name="Wang Y."/>
        </authorList>
    </citation>
    <scope>NUCLEOTIDE SEQUENCE [LARGE SCALE GENOMIC DNA]</scope>
    <source>
        <strain evidence="2 3">DY56-A-20</strain>
    </source>
</reference>
<evidence type="ECO:0008006" key="4">
    <source>
        <dbReference type="Google" id="ProtNLM"/>
    </source>
</evidence>
<dbReference type="Proteomes" id="UP001235664">
    <property type="component" value="Unassembled WGS sequence"/>
</dbReference>
<dbReference type="InterPro" id="IPR011990">
    <property type="entry name" value="TPR-like_helical_dom_sf"/>
</dbReference>
<evidence type="ECO:0000313" key="2">
    <source>
        <dbReference type="EMBL" id="MDP4539196.1"/>
    </source>
</evidence>
<dbReference type="SUPFAM" id="SSF48452">
    <property type="entry name" value="TPR-like"/>
    <property type="match status" value="1"/>
</dbReference>
<keyword evidence="1" id="KW-0732">Signal</keyword>
<dbReference type="RefSeq" id="WP_305929335.1">
    <property type="nucleotide sequence ID" value="NZ_JAVAIL010000002.1"/>
</dbReference>
<dbReference type="EMBL" id="JAVAIL010000002">
    <property type="protein sequence ID" value="MDP4539196.1"/>
    <property type="molecule type" value="Genomic_DNA"/>
</dbReference>
<gene>
    <name evidence="2" type="ORF">Q9K01_06135</name>
</gene>
<feature type="signal peptide" evidence="1">
    <location>
        <begin position="1"/>
        <end position="26"/>
    </location>
</feature>